<dbReference type="InterPro" id="IPR001173">
    <property type="entry name" value="Glyco_trans_2-like"/>
</dbReference>
<dbReference type="Proteomes" id="UP001201273">
    <property type="component" value="Unassembled WGS sequence"/>
</dbReference>
<comment type="caution">
    <text evidence="2">The sequence shown here is derived from an EMBL/GenBank/DDBJ whole genome shotgun (WGS) entry which is preliminary data.</text>
</comment>
<evidence type="ECO:0000313" key="3">
    <source>
        <dbReference type="Proteomes" id="UP001201273"/>
    </source>
</evidence>
<dbReference type="PANTHER" id="PTHR22916:SF3">
    <property type="entry name" value="UDP-GLCNAC:BETAGAL BETA-1,3-N-ACETYLGLUCOSAMINYLTRANSFERASE-LIKE PROTEIN 1"/>
    <property type="match status" value="1"/>
</dbReference>
<dbReference type="Gene3D" id="3.90.550.10">
    <property type="entry name" value="Spore Coat Polysaccharide Biosynthesis Protein SpsA, Chain A"/>
    <property type="match status" value="1"/>
</dbReference>
<keyword evidence="3" id="KW-1185">Reference proteome</keyword>
<name>A0ABS8W5G2_9GAMM</name>
<dbReference type="EMBL" id="JAIMJA010000004">
    <property type="protein sequence ID" value="MCE2594211.1"/>
    <property type="molecule type" value="Genomic_DNA"/>
</dbReference>
<feature type="domain" description="Glycosyltransferase 2-like" evidence="1">
    <location>
        <begin position="10"/>
        <end position="175"/>
    </location>
</feature>
<dbReference type="CDD" id="cd00761">
    <property type="entry name" value="Glyco_tranf_GTA_type"/>
    <property type="match status" value="1"/>
</dbReference>
<reference evidence="2 3" key="1">
    <citation type="journal article" date="2022" name="Environ. Microbiol. Rep.">
        <title>Eco-phylogenetic analyses reveal divergent evolution of vitamin B12 metabolism in the marine bacterial family 'Psychromonadaceae'.</title>
        <authorList>
            <person name="Jin X."/>
            <person name="Yang Y."/>
            <person name="Cao H."/>
            <person name="Gao B."/>
            <person name="Zhao Z."/>
        </authorList>
    </citation>
    <scope>NUCLEOTIDE SEQUENCE [LARGE SCALE GENOMIC DNA]</scope>
    <source>
        <strain evidence="2 3">MKS20</strain>
    </source>
</reference>
<evidence type="ECO:0000259" key="1">
    <source>
        <dbReference type="Pfam" id="PF00535"/>
    </source>
</evidence>
<sequence length="310" mass="35795">MTASVTLAFCTYNRAWRLPKLLASIRAQTCSVPFDILAINNNSQDNTLEVLSELQNLPGAELKVVTETQQGISFARNRAIKECLDQEVMIFMDDDELPLAGYIEQAWQSLRSGDYHIVGGIVTLQLDCPRPKWLTDNYLPFLAALDYGNQPFEITSSAHSMWTGNIAYRMEIFRRYPDLRFDDRYNRIGSDIGGGEDMQLFKQCLALPDVKIFYEPRMQVQHHIEAWRVRRPYFLKLHYRCGYKQAKFNPIDYQGRTLLGIPGFLFIQVLKQSWHSLILQLKGQPEALRQWMNACHTLGMLKGYRAKNSS</sequence>
<dbReference type="InterPro" id="IPR029044">
    <property type="entry name" value="Nucleotide-diphossugar_trans"/>
</dbReference>
<evidence type="ECO:0000313" key="2">
    <source>
        <dbReference type="EMBL" id="MCE2594211.1"/>
    </source>
</evidence>
<dbReference type="SUPFAM" id="SSF53448">
    <property type="entry name" value="Nucleotide-diphospho-sugar transferases"/>
    <property type="match status" value="1"/>
</dbReference>
<accession>A0ABS8W5G2</accession>
<organism evidence="2 3">
    <name type="scientific">Motilimonas cestriensis</name>
    <dbReference type="NCBI Taxonomy" id="2742685"/>
    <lineage>
        <taxon>Bacteria</taxon>
        <taxon>Pseudomonadati</taxon>
        <taxon>Pseudomonadota</taxon>
        <taxon>Gammaproteobacteria</taxon>
        <taxon>Alteromonadales</taxon>
        <taxon>Alteromonadales genera incertae sedis</taxon>
        <taxon>Motilimonas</taxon>
    </lineage>
</organism>
<dbReference type="PANTHER" id="PTHR22916">
    <property type="entry name" value="GLYCOSYLTRANSFERASE"/>
    <property type="match status" value="1"/>
</dbReference>
<gene>
    <name evidence="2" type="ORF">K6Y31_05215</name>
</gene>
<protein>
    <submittedName>
        <fullName evidence="2">Glycosyltransferase</fullName>
    </submittedName>
</protein>
<proteinExistence type="predicted"/>
<dbReference type="Pfam" id="PF00535">
    <property type="entry name" value="Glycos_transf_2"/>
    <property type="match status" value="1"/>
</dbReference>
<dbReference type="RefSeq" id="WP_233051789.1">
    <property type="nucleotide sequence ID" value="NZ_JAIMJA010000004.1"/>
</dbReference>